<dbReference type="RefSeq" id="WP_091364135.1">
    <property type="nucleotide sequence ID" value="NZ_FMXA01000008.1"/>
</dbReference>
<dbReference type="EMBL" id="FMXA01000008">
    <property type="protein sequence ID" value="SDA48088.1"/>
    <property type="molecule type" value="Genomic_DNA"/>
</dbReference>
<proteinExistence type="predicted"/>
<protein>
    <submittedName>
        <fullName evidence="1">Uncharacterized protein</fullName>
    </submittedName>
</protein>
<dbReference type="GeneID" id="87755849"/>
<evidence type="ECO:0000313" key="2">
    <source>
        <dbReference type="Proteomes" id="UP000199689"/>
    </source>
</evidence>
<name>A0A1G5VQR0_9FIRM</name>
<evidence type="ECO:0000313" key="1">
    <source>
        <dbReference type="EMBL" id="SDA48088.1"/>
    </source>
</evidence>
<accession>A0A1G5VQR0</accession>
<keyword evidence="2" id="KW-1185">Reference proteome</keyword>
<dbReference type="AlphaFoldDB" id="A0A1G5VQR0"/>
<dbReference type="Proteomes" id="UP000199689">
    <property type="component" value="Unassembled WGS sequence"/>
</dbReference>
<sequence>MSNKGIDLFLKKEFGKTVEDLMHMTDSEYDRFTNMVLCVEAEENIKCEGKPLSRRGKLAGELLDLMYTD</sequence>
<reference evidence="1 2" key="1">
    <citation type="submission" date="2016-10" db="EMBL/GenBank/DDBJ databases">
        <authorList>
            <person name="de Groot N.N."/>
        </authorList>
    </citation>
    <scope>NUCLEOTIDE SEQUENCE [LARGE SCALE GENOMIC DNA]</scope>
    <source>
        <strain evidence="1 2">DSM 15230</strain>
    </source>
</reference>
<organism evidence="1 2">
    <name type="scientific">Allisonella histaminiformans</name>
    <dbReference type="NCBI Taxonomy" id="209880"/>
    <lineage>
        <taxon>Bacteria</taxon>
        <taxon>Bacillati</taxon>
        <taxon>Bacillota</taxon>
        <taxon>Negativicutes</taxon>
        <taxon>Veillonellales</taxon>
        <taxon>Veillonellaceae</taxon>
        <taxon>Allisonella</taxon>
    </lineage>
</organism>
<dbReference type="STRING" id="209880.SAMN02910343_00819"/>
<gene>
    <name evidence="1" type="ORF">SAMN02910343_00819</name>
</gene>